<dbReference type="SUPFAM" id="SSF48264">
    <property type="entry name" value="Cytochrome P450"/>
    <property type="match status" value="1"/>
</dbReference>
<dbReference type="GO" id="GO:0016705">
    <property type="term" value="F:oxidoreductase activity, acting on paired donors, with incorporation or reduction of molecular oxygen"/>
    <property type="evidence" value="ECO:0007669"/>
    <property type="project" value="InterPro"/>
</dbReference>
<accession>A0A9N9LJH5</accession>
<dbReference type="PRINTS" id="PR00385">
    <property type="entry name" value="P450"/>
</dbReference>
<dbReference type="InterPro" id="IPR050121">
    <property type="entry name" value="Cytochrome_P450_monoxygenase"/>
</dbReference>
<dbReference type="PANTHER" id="PTHR24305">
    <property type="entry name" value="CYTOCHROME P450"/>
    <property type="match status" value="1"/>
</dbReference>
<dbReference type="PRINTS" id="PR00463">
    <property type="entry name" value="EP450I"/>
</dbReference>
<dbReference type="CDD" id="cd11060">
    <property type="entry name" value="CYP57A1-like"/>
    <property type="match status" value="1"/>
</dbReference>
<keyword evidence="2" id="KW-0472">Membrane</keyword>
<dbReference type="Gene3D" id="1.10.630.10">
    <property type="entry name" value="Cytochrome P450"/>
    <property type="match status" value="1"/>
</dbReference>
<dbReference type="GO" id="GO:0004497">
    <property type="term" value="F:monooxygenase activity"/>
    <property type="evidence" value="ECO:0007669"/>
    <property type="project" value="InterPro"/>
</dbReference>
<dbReference type="InterPro" id="IPR001128">
    <property type="entry name" value="Cyt_P450"/>
</dbReference>
<dbReference type="Proteomes" id="UP000701801">
    <property type="component" value="Unassembled WGS sequence"/>
</dbReference>
<feature type="binding site" description="axial binding residue" evidence="1">
    <location>
        <position position="451"/>
    </location>
    <ligand>
        <name>heme</name>
        <dbReference type="ChEBI" id="CHEBI:30413"/>
    </ligand>
    <ligandPart>
        <name>Fe</name>
        <dbReference type="ChEBI" id="CHEBI:18248"/>
    </ligandPart>
</feature>
<evidence type="ECO:0000313" key="4">
    <source>
        <dbReference type="Proteomes" id="UP000701801"/>
    </source>
</evidence>
<dbReference type="Pfam" id="PF00067">
    <property type="entry name" value="p450"/>
    <property type="match status" value="1"/>
</dbReference>
<sequence length="526" mass="58528">MTGTSRSWITSAFANPIVLSAIAVAIIVGYYVRAWYKLRMFKGPWLASFSEAWLFGATSSGDVHMKLYDVCKEYGDFARVGPNWLMTSDPEVIRYMSAAKYKHQKSNWYQALKVDPYVHSVLSETSLEKHDKLRAKMQAGYSLKENKDLGPKIDSQILSLVDLIERKYVSTTAEVKPIDFARTAQYYSLDAITSIAFGKAFGYLTADKDMHGFIKIVETELPLATFCANTPTLGQIVFGSGLLNVLWPTSAKDQTGRGKLMGIAKEVVSERIGPNKIEKADMLGSFLRNGLDQRHAESEILTTIVAGSDTVATAIRATMLHIMSTPRVYNTMVTEIEDAISKGQISSPITSAESKTLPYVQAVIKEGLRIHPPITGLLPKIVNPGGETIKGRFVPGGTHIGQCAWAVQRHPIFGKDVDVFRPERWTEATEGHREEMTRTMELMFGSGRLGCLGKAIVLAELDKVFVEMLRRFDFALMYPAAPWRSTNFTMFLQDKMWVMITKRETSPRSVKVAVGESVENGGIESY</sequence>
<dbReference type="PANTHER" id="PTHR24305:SF168">
    <property type="entry name" value="P450, PUTATIVE (EUROFUNG)-RELATED"/>
    <property type="match status" value="1"/>
</dbReference>
<dbReference type="GO" id="GO:0020037">
    <property type="term" value="F:heme binding"/>
    <property type="evidence" value="ECO:0007669"/>
    <property type="project" value="InterPro"/>
</dbReference>
<reference evidence="3" key="1">
    <citation type="submission" date="2021-07" db="EMBL/GenBank/DDBJ databases">
        <authorList>
            <person name="Durling M."/>
        </authorList>
    </citation>
    <scope>NUCLEOTIDE SEQUENCE</scope>
</reference>
<keyword evidence="2" id="KW-1133">Transmembrane helix</keyword>
<evidence type="ECO:0000256" key="1">
    <source>
        <dbReference type="PIRSR" id="PIRSR602401-1"/>
    </source>
</evidence>
<name>A0A9N9LJH5_9HELO</name>
<keyword evidence="1" id="KW-0349">Heme</keyword>
<dbReference type="AlphaFoldDB" id="A0A9N9LJH5"/>
<comment type="cofactor">
    <cofactor evidence="1">
        <name>heme</name>
        <dbReference type="ChEBI" id="CHEBI:30413"/>
    </cofactor>
</comment>
<evidence type="ECO:0000313" key="3">
    <source>
        <dbReference type="EMBL" id="CAG8973479.1"/>
    </source>
</evidence>
<keyword evidence="1" id="KW-0408">Iron</keyword>
<organism evidence="3 4">
    <name type="scientific">Hymenoscyphus albidus</name>
    <dbReference type="NCBI Taxonomy" id="595503"/>
    <lineage>
        <taxon>Eukaryota</taxon>
        <taxon>Fungi</taxon>
        <taxon>Dikarya</taxon>
        <taxon>Ascomycota</taxon>
        <taxon>Pezizomycotina</taxon>
        <taxon>Leotiomycetes</taxon>
        <taxon>Helotiales</taxon>
        <taxon>Helotiaceae</taxon>
        <taxon>Hymenoscyphus</taxon>
    </lineage>
</organism>
<keyword evidence="1" id="KW-0479">Metal-binding</keyword>
<gene>
    <name evidence="3" type="ORF">HYALB_00011074</name>
</gene>
<dbReference type="InterPro" id="IPR002401">
    <property type="entry name" value="Cyt_P450_E_grp-I"/>
</dbReference>
<dbReference type="OrthoDB" id="1470350at2759"/>
<evidence type="ECO:0008006" key="5">
    <source>
        <dbReference type="Google" id="ProtNLM"/>
    </source>
</evidence>
<keyword evidence="4" id="KW-1185">Reference proteome</keyword>
<protein>
    <recommendedName>
        <fullName evidence="5">Pisatin demethylase</fullName>
    </recommendedName>
</protein>
<keyword evidence="2" id="KW-0812">Transmembrane</keyword>
<dbReference type="GO" id="GO:0005506">
    <property type="term" value="F:iron ion binding"/>
    <property type="evidence" value="ECO:0007669"/>
    <property type="project" value="InterPro"/>
</dbReference>
<comment type="caution">
    <text evidence="3">The sequence shown here is derived from an EMBL/GenBank/DDBJ whole genome shotgun (WGS) entry which is preliminary data.</text>
</comment>
<evidence type="ECO:0000256" key="2">
    <source>
        <dbReference type="SAM" id="Phobius"/>
    </source>
</evidence>
<dbReference type="EMBL" id="CAJVRM010000070">
    <property type="protein sequence ID" value="CAG8973479.1"/>
    <property type="molecule type" value="Genomic_DNA"/>
</dbReference>
<proteinExistence type="predicted"/>
<dbReference type="InterPro" id="IPR036396">
    <property type="entry name" value="Cyt_P450_sf"/>
</dbReference>
<feature type="transmembrane region" description="Helical" evidence="2">
    <location>
        <begin position="12"/>
        <end position="32"/>
    </location>
</feature>